<dbReference type="OrthoDB" id="839304at2"/>
<protein>
    <submittedName>
        <fullName evidence="1">Uncharacterized protein</fullName>
    </submittedName>
</protein>
<dbReference type="RefSeq" id="WP_074224762.1">
    <property type="nucleotide sequence ID" value="NZ_FSRC01000001.1"/>
</dbReference>
<dbReference type="EMBL" id="FSRC01000001">
    <property type="protein sequence ID" value="SIN81864.1"/>
    <property type="molecule type" value="Genomic_DNA"/>
</dbReference>
<sequence>MLIQTSNGNFLIERNSLKSDSVKIKTNSKEELQRFFGSNQIIFTSNPDYPYHIFACKQEFANALILMVKEIEYSEFNSQELVNR</sequence>
<dbReference type="Proteomes" id="UP000185221">
    <property type="component" value="Unassembled WGS sequence"/>
</dbReference>
<gene>
    <name evidence="1" type="ORF">SAMN05444394_2101</name>
</gene>
<organism evidence="1 2">
    <name type="scientific">Algoriphagus halophilus</name>
    <dbReference type="NCBI Taxonomy" id="226505"/>
    <lineage>
        <taxon>Bacteria</taxon>
        <taxon>Pseudomonadati</taxon>
        <taxon>Bacteroidota</taxon>
        <taxon>Cytophagia</taxon>
        <taxon>Cytophagales</taxon>
        <taxon>Cyclobacteriaceae</taxon>
        <taxon>Algoriphagus</taxon>
    </lineage>
</organism>
<proteinExistence type="predicted"/>
<name>A0A1N6EFS8_9BACT</name>
<reference evidence="2" key="1">
    <citation type="submission" date="2016-11" db="EMBL/GenBank/DDBJ databases">
        <authorList>
            <person name="Varghese N."/>
            <person name="Submissions S."/>
        </authorList>
    </citation>
    <scope>NUCLEOTIDE SEQUENCE [LARGE SCALE GENOMIC DNA]</scope>
    <source>
        <strain evidence="2">DSM 15292</strain>
    </source>
</reference>
<keyword evidence="2" id="KW-1185">Reference proteome</keyword>
<evidence type="ECO:0000313" key="2">
    <source>
        <dbReference type="Proteomes" id="UP000185221"/>
    </source>
</evidence>
<accession>A0A1N6EFS8</accession>
<evidence type="ECO:0000313" key="1">
    <source>
        <dbReference type="EMBL" id="SIN81864.1"/>
    </source>
</evidence>
<dbReference type="AlphaFoldDB" id="A0A1N6EFS8"/>